<evidence type="ECO:0000313" key="5">
    <source>
        <dbReference type="Proteomes" id="UP000198415"/>
    </source>
</evidence>
<dbReference type="Gene3D" id="1.25.40.10">
    <property type="entry name" value="Tetratricopeptide repeat domain"/>
    <property type="match status" value="1"/>
</dbReference>
<dbReference type="PANTHER" id="PTHR45586:SF1">
    <property type="entry name" value="LIPOPOLYSACCHARIDE ASSEMBLY PROTEIN B"/>
    <property type="match status" value="1"/>
</dbReference>
<evidence type="ECO:0000256" key="1">
    <source>
        <dbReference type="ARBA" id="ARBA00022737"/>
    </source>
</evidence>
<dbReference type="Pfam" id="PF13432">
    <property type="entry name" value="TPR_16"/>
    <property type="match status" value="2"/>
</dbReference>
<dbReference type="SUPFAM" id="SSF48452">
    <property type="entry name" value="TPR-like"/>
    <property type="match status" value="1"/>
</dbReference>
<dbReference type="PANTHER" id="PTHR45586">
    <property type="entry name" value="TPR REPEAT-CONTAINING PROTEIN PA4667"/>
    <property type="match status" value="1"/>
</dbReference>
<gene>
    <name evidence="4" type="ORF">SAMN06264365_107118</name>
</gene>
<dbReference type="RefSeq" id="WP_179277198.1">
    <property type="nucleotide sequence ID" value="NZ_BOMU01000047.1"/>
</dbReference>
<keyword evidence="3" id="KW-1133">Transmembrane helix</keyword>
<feature type="transmembrane region" description="Helical" evidence="3">
    <location>
        <begin position="210"/>
        <end position="233"/>
    </location>
</feature>
<sequence>MTTAASRARLLAELGRFDQAETELRNGLLARPGDPDLLALLAAVLRLSGRHHDALAAAEAAIEAAPGSASAHAERAETLVALSRTREAIEAASAAARLRPAEPEVHRVLARAHTAHRDFAQARAAARRALAFDPRSVPSLLTLAEVERVSGRTRAAARATRAALAEDPGHPAGRWLIALLNAERLHVGDAMRGLRELAADHPARLRGEAFAWPIVGVLAGLRSGLAAGVPLVLSVRLATGWWSSAGLFAQAIALVVAVVTASFAARVLLPAGRLPWRCLASLPRGAVITELVAAAASVALLVAYAVTALWPPLLLAVAAAGVLILSGVFRVRVTSLNAS</sequence>
<dbReference type="InterPro" id="IPR011990">
    <property type="entry name" value="TPR-like_helical_dom_sf"/>
</dbReference>
<organism evidence="4 5">
    <name type="scientific">Actinoplanes regularis</name>
    <dbReference type="NCBI Taxonomy" id="52697"/>
    <lineage>
        <taxon>Bacteria</taxon>
        <taxon>Bacillati</taxon>
        <taxon>Actinomycetota</taxon>
        <taxon>Actinomycetes</taxon>
        <taxon>Micromonosporales</taxon>
        <taxon>Micromonosporaceae</taxon>
        <taxon>Actinoplanes</taxon>
    </lineage>
</organism>
<keyword evidence="5" id="KW-1185">Reference proteome</keyword>
<feature type="transmembrane region" description="Helical" evidence="3">
    <location>
        <begin position="245"/>
        <end position="265"/>
    </location>
</feature>
<proteinExistence type="predicted"/>
<evidence type="ECO:0000256" key="2">
    <source>
        <dbReference type="ARBA" id="ARBA00022803"/>
    </source>
</evidence>
<accession>A0A239A8S2</accession>
<keyword evidence="1" id="KW-0677">Repeat</keyword>
<feature type="transmembrane region" description="Helical" evidence="3">
    <location>
        <begin position="313"/>
        <end position="333"/>
    </location>
</feature>
<feature type="transmembrane region" description="Helical" evidence="3">
    <location>
        <begin position="286"/>
        <end position="307"/>
    </location>
</feature>
<keyword evidence="3" id="KW-0812">Transmembrane</keyword>
<dbReference type="InterPro" id="IPR019734">
    <property type="entry name" value="TPR_rpt"/>
</dbReference>
<dbReference type="AlphaFoldDB" id="A0A239A8S2"/>
<dbReference type="InterPro" id="IPR051012">
    <property type="entry name" value="CellSynth/LPSAsmb/PSIAsmb"/>
</dbReference>
<dbReference type="Proteomes" id="UP000198415">
    <property type="component" value="Unassembled WGS sequence"/>
</dbReference>
<dbReference type="SMART" id="SM00028">
    <property type="entry name" value="TPR"/>
    <property type="match status" value="5"/>
</dbReference>
<name>A0A239A8S2_9ACTN</name>
<evidence type="ECO:0000313" key="4">
    <source>
        <dbReference type="EMBL" id="SNR91478.1"/>
    </source>
</evidence>
<evidence type="ECO:0000256" key="3">
    <source>
        <dbReference type="SAM" id="Phobius"/>
    </source>
</evidence>
<keyword evidence="3" id="KW-0472">Membrane</keyword>
<reference evidence="4 5" key="1">
    <citation type="submission" date="2017-06" db="EMBL/GenBank/DDBJ databases">
        <authorList>
            <person name="Kim H.J."/>
            <person name="Triplett B.A."/>
        </authorList>
    </citation>
    <scope>NUCLEOTIDE SEQUENCE [LARGE SCALE GENOMIC DNA]</scope>
    <source>
        <strain evidence="4 5">DSM 43151</strain>
    </source>
</reference>
<protein>
    <submittedName>
        <fullName evidence="4">Tetratricopeptide repeat-containing protein</fullName>
    </submittedName>
</protein>
<dbReference type="EMBL" id="FZNR01000007">
    <property type="protein sequence ID" value="SNR91478.1"/>
    <property type="molecule type" value="Genomic_DNA"/>
</dbReference>
<keyword evidence="2" id="KW-0802">TPR repeat</keyword>